<name>A0AC34GX36_9BILA</name>
<dbReference type="Proteomes" id="UP000887579">
    <property type="component" value="Unplaced"/>
</dbReference>
<evidence type="ECO:0000313" key="1">
    <source>
        <dbReference type="Proteomes" id="UP000887579"/>
    </source>
</evidence>
<protein>
    <submittedName>
        <fullName evidence="2">Uncharacterized protein</fullName>
    </submittedName>
</protein>
<evidence type="ECO:0000313" key="2">
    <source>
        <dbReference type="WBParaSite" id="ES5_v2.g9387.t1"/>
    </source>
</evidence>
<proteinExistence type="predicted"/>
<reference evidence="2" key="1">
    <citation type="submission" date="2022-11" db="UniProtKB">
        <authorList>
            <consortium name="WormBaseParasite"/>
        </authorList>
    </citation>
    <scope>IDENTIFICATION</scope>
</reference>
<organism evidence="1 2">
    <name type="scientific">Panagrolaimus sp. ES5</name>
    <dbReference type="NCBI Taxonomy" id="591445"/>
    <lineage>
        <taxon>Eukaryota</taxon>
        <taxon>Metazoa</taxon>
        <taxon>Ecdysozoa</taxon>
        <taxon>Nematoda</taxon>
        <taxon>Chromadorea</taxon>
        <taxon>Rhabditida</taxon>
        <taxon>Tylenchina</taxon>
        <taxon>Panagrolaimomorpha</taxon>
        <taxon>Panagrolaimoidea</taxon>
        <taxon>Panagrolaimidae</taxon>
        <taxon>Panagrolaimus</taxon>
    </lineage>
</organism>
<accession>A0AC34GX36</accession>
<sequence>MPDSGNLPRRRRHHRPRSKSQNHAIVVPKPASQNYLQQLETKLDKAKMARNPPPYSSTNHSHVLLPGQVPNYLGNLPPAFEMPQPQRRSLISELQTSQYFWNPPETQKQNESYRRIEMLNVHDAIPSSSIYLESDMPNVLNKLQQIQTNLKDLKEHRLSMPTVEYFRKVAPDLKADLSNLSTSYYGRKDKADIPSLAEIKARILNLDLYVEKRSREILDEAWNRKKRKDETEKFEAKLFENNPMPEWLKESKSAIEEMEEDKKREEAVINLPVAVPIQQVVVEDKKGDIREPKVVIAPRRTIVFGANPVVAQPTMAPIKSQSPPPPFASTAAATVPTKQVQPPPPRPLSSSSSSPSPPPKAAADDSKSSYNKMLELLRPKTYNVSTPSSSSEDEIAALATKAKPTPTRPTTTTAPKPVTSPPPAAAPTQSSIFSSKPAPTPAAPAPISSLSKTFNLSQNPGKDDSDDDFFN</sequence>
<dbReference type="WBParaSite" id="ES5_v2.g9387.t1">
    <property type="protein sequence ID" value="ES5_v2.g9387.t1"/>
    <property type="gene ID" value="ES5_v2.g9387"/>
</dbReference>